<dbReference type="CDD" id="cd02440">
    <property type="entry name" value="AdoMet_MTases"/>
    <property type="match status" value="1"/>
</dbReference>
<dbReference type="Pfam" id="PF13489">
    <property type="entry name" value="Methyltransf_23"/>
    <property type="match status" value="1"/>
</dbReference>
<gene>
    <name evidence="1" type="ORF">EYZ11_006467</name>
</gene>
<comment type="caution">
    <text evidence="1">The sequence shown here is derived from an EMBL/GenBank/DDBJ whole genome shotgun (WGS) entry which is preliminary data.</text>
</comment>
<dbReference type="VEuPathDB" id="FungiDB:EYZ11_006467"/>
<evidence type="ECO:0008006" key="3">
    <source>
        <dbReference type="Google" id="ProtNLM"/>
    </source>
</evidence>
<protein>
    <recommendedName>
        <fullName evidence="3">Methyltransferase domain-containing protein</fullName>
    </recommendedName>
</protein>
<keyword evidence="2" id="KW-1185">Reference proteome</keyword>
<dbReference type="EMBL" id="SOSA01000228">
    <property type="protein sequence ID" value="THC94058.1"/>
    <property type="molecule type" value="Genomic_DNA"/>
</dbReference>
<dbReference type="SUPFAM" id="SSF53335">
    <property type="entry name" value="S-adenosyl-L-methionine-dependent methyltransferases"/>
    <property type="match status" value="1"/>
</dbReference>
<accession>A0A4S3JHV2</accession>
<evidence type="ECO:0000313" key="1">
    <source>
        <dbReference type="EMBL" id="THC94058.1"/>
    </source>
</evidence>
<dbReference type="Gene3D" id="3.40.50.150">
    <property type="entry name" value="Vaccinia Virus protein VP39"/>
    <property type="match status" value="1"/>
</dbReference>
<name>A0A4S3JHV2_9EURO</name>
<proteinExistence type="predicted"/>
<dbReference type="InterPro" id="IPR029063">
    <property type="entry name" value="SAM-dependent_MTases_sf"/>
</dbReference>
<dbReference type="Proteomes" id="UP000308092">
    <property type="component" value="Unassembled WGS sequence"/>
</dbReference>
<evidence type="ECO:0000313" key="2">
    <source>
        <dbReference type="Proteomes" id="UP000308092"/>
    </source>
</evidence>
<sequence length="203" mass="23366">MTEQDPYILQRDFQASCRLNLQSYLWKDSLGYIIHPTIPPLPANGHVADVGTGTGLWLAQLHSEQQKESIRMDGFDIDITQCPPAGWVTDNIHFRRWNAIEPPPSELRGQFDLVHLRLVMIGINNEDVPALVENLSLLLKPGGWLQWEEMNNFDNNIVTVDESTPKTAIAELLQWMTIGPKERRKGNEYMLHFPIEFWRSMNC</sequence>
<dbReference type="AlphaFoldDB" id="A0A4S3JHV2"/>
<organism evidence="1 2">
    <name type="scientific">Aspergillus tanneri</name>
    <dbReference type="NCBI Taxonomy" id="1220188"/>
    <lineage>
        <taxon>Eukaryota</taxon>
        <taxon>Fungi</taxon>
        <taxon>Dikarya</taxon>
        <taxon>Ascomycota</taxon>
        <taxon>Pezizomycotina</taxon>
        <taxon>Eurotiomycetes</taxon>
        <taxon>Eurotiomycetidae</taxon>
        <taxon>Eurotiales</taxon>
        <taxon>Aspergillaceae</taxon>
        <taxon>Aspergillus</taxon>
        <taxon>Aspergillus subgen. Circumdati</taxon>
    </lineage>
</organism>
<reference evidence="1 2" key="1">
    <citation type="submission" date="2019-03" db="EMBL/GenBank/DDBJ databases">
        <title>The genome sequence of a newly discovered highly antifungal drug resistant Aspergillus species, Aspergillus tanneri NIH 1004.</title>
        <authorList>
            <person name="Mounaud S."/>
            <person name="Singh I."/>
            <person name="Joardar V."/>
            <person name="Pakala S."/>
            <person name="Pakala S."/>
            <person name="Venepally P."/>
            <person name="Hoover J."/>
            <person name="Nierman W."/>
            <person name="Chung J."/>
            <person name="Losada L."/>
        </authorList>
    </citation>
    <scope>NUCLEOTIDE SEQUENCE [LARGE SCALE GENOMIC DNA]</scope>
    <source>
        <strain evidence="1 2">NIH1004</strain>
    </source>
</reference>